<dbReference type="SMART" id="SM00384">
    <property type="entry name" value="AT_hook"/>
    <property type="match status" value="2"/>
</dbReference>
<sequence>MQPYDPIDISHFNYETGSHVSTASVQRGDLNIVDLDEDEEPGIDFVFHCGVSKGAVLALPHGAHVEKLQNVENIRAYAMKYGASWYEYVNGPQLGRGIENGELFVVTGCEKVRSWGIASYYPSRQDFRLYYQRGTGAASNSFRWSGALGQKNPSQTKRYNPPPGDTQPLNHTTFVHGLSISIGKGIWNKLFGTVSVESSSFAHYLNHKGSFPSSSSASSSGASFFGNFFSGSGTSSRGRKHTSQQEDALLSDVPGGSRKVCNPSQLINEYILHKASQLPNATAVTSHDEDWSEILADTYQAEDPAGFLRKIDARFVIVEKDGESYDFIHRAFLSMITAIGFACLRAKAPRQLKRETLTRLLEKRKTEKLSSSIPAPQSADDYESDAVVENEPDSEPVPGPASFLLSSETPAERGRGRPKSTKNLSNAKSSAHASGSVTPRKRERPLKVLHHDHDSDPDEDGEDEPSPKRKRNSVPSSRVPADPIAPPRKRGRPPKKPVAPPASEDL</sequence>
<evidence type="ECO:0000256" key="1">
    <source>
        <dbReference type="SAM" id="MobiDB-lite"/>
    </source>
</evidence>
<dbReference type="GO" id="GO:0003677">
    <property type="term" value="F:DNA binding"/>
    <property type="evidence" value="ECO:0007669"/>
    <property type="project" value="InterPro"/>
</dbReference>
<feature type="compositionally biased region" description="Acidic residues" evidence="1">
    <location>
        <begin position="455"/>
        <end position="464"/>
    </location>
</feature>
<protein>
    <submittedName>
        <fullName evidence="2">Uncharacterized protein</fullName>
    </submittedName>
</protein>
<gene>
    <name evidence="2" type="ORF">R3P38DRAFT_3449061</name>
</gene>
<evidence type="ECO:0000313" key="3">
    <source>
        <dbReference type="Proteomes" id="UP001362999"/>
    </source>
</evidence>
<dbReference type="InterPro" id="IPR017956">
    <property type="entry name" value="AT_hook_DNA-bd_motif"/>
</dbReference>
<dbReference type="Proteomes" id="UP001362999">
    <property type="component" value="Unassembled WGS sequence"/>
</dbReference>
<proteinExistence type="predicted"/>
<feature type="compositionally biased region" description="Acidic residues" evidence="1">
    <location>
        <begin position="380"/>
        <end position="394"/>
    </location>
</feature>
<feature type="region of interest" description="Disordered" evidence="1">
    <location>
        <begin position="235"/>
        <end position="254"/>
    </location>
</feature>
<reference evidence="2 3" key="1">
    <citation type="journal article" date="2024" name="J Genomics">
        <title>Draft genome sequencing and assembly of Favolaschia claudopus CIRM-BRFM 2984 isolated from oak limbs.</title>
        <authorList>
            <person name="Navarro D."/>
            <person name="Drula E."/>
            <person name="Chaduli D."/>
            <person name="Cazenave R."/>
            <person name="Ahrendt S."/>
            <person name="Wang J."/>
            <person name="Lipzen A."/>
            <person name="Daum C."/>
            <person name="Barry K."/>
            <person name="Grigoriev I.V."/>
            <person name="Favel A."/>
            <person name="Rosso M.N."/>
            <person name="Martin F."/>
        </authorList>
    </citation>
    <scope>NUCLEOTIDE SEQUENCE [LARGE SCALE GENOMIC DNA]</scope>
    <source>
        <strain evidence="2 3">CIRM-BRFM 2984</strain>
    </source>
</reference>
<comment type="caution">
    <text evidence="2">The sequence shown here is derived from an EMBL/GenBank/DDBJ whole genome shotgun (WGS) entry which is preliminary data.</text>
</comment>
<feature type="compositionally biased region" description="Basic and acidic residues" evidence="1">
    <location>
        <begin position="445"/>
        <end position="454"/>
    </location>
</feature>
<dbReference type="EMBL" id="JAWWNJ010000013">
    <property type="protein sequence ID" value="KAK7042651.1"/>
    <property type="molecule type" value="Genomic_DNA"/>
</dbReference>
<feature type="region of interest" description="Disordered" evidence="1">
    <location>
        <begin position="365"/>
        <end position="506"/>
    </location>
</feature>
<feature type="compositionally biased region" description="Polar residues" evidence="1">
    <location>
        <begin position="421"/>
        <end position="437"/>
    </location>
</feature>
<dbReference type="PRINTS" id="PR00929">
    <property type="entry name" value="ATHOOK"/>
</dbReference>
<keyword evidence="3" id="KW-1185">Reference proteome</keyword>
<evidence type="ECO:0000313" key="2">
    <source>
        <dbReference type="EMBL" id="KAK7042651.1"/>
    </source>
</evidence>
<feature type="region of interest" description="Disordered" evidence="1">
    <location>
        <begin position="142"/>
        <end position="166"/>
    </location>
</feature>
<organism evidence="2 3">
    <name type="scientific">Favolaschia claudopus</name>
    <dbReference type="NCBI Taxonomy" id="2862362"/>
    <lineage>
        <taxon>Eukaryota</taxon>
        <taxon>Fungi</taxon>
        <taxon>Dikarya</taxon>
        <taxon>Basidiomycota</taxon>
        <taxon>Agaricomycotina</taxon>
        <taxon>Agaricomycetes</taxon>
        <taxon>Agaricomycetidae</taxon>
        <taxon>Agaricales</taxon>
        <taxon>Marasmiineae</taxon>
        <taxon>Mycenaceae</taxon>
        <taxon>Favolaschia</taxon>
    </lineage>
</organism>
<dbReference type="AlphaFoldDB" id="A0AAW0CUK8"/>
<name>A0AAW0CUK8_9AGAR</name>
<accession>A0AAW0CUK8</accession>